<proteinExistence type="predicted"/>
<name>A0A4C1W885_EUMVA</name>
<sequence length="97" mass="11106">MRRGGDRSDLRVSYTPEKANVLADSLSRPPFEMEARECCDVCTVLIDTRRSEATALLKDQLDDPELSKIIIGLENINDLEVNIWTERGYHMCKNYSL</sequence>
<gene>
    <name evidence="1" type="ORF">EVAR_38035_1</name>
</gene>
<accession>A0A4C1W885</accession>
<comment type="caution">
    <text evidence="1">The sequence shown here is derived from an EMBL/GenBank/DDBJ whole genome shotgun (WGS) entry which is preliminary data.</text>
</comment>
<dbReference type="Proteomes" id="UP000299102">
    <property type="component" value="Unassembled WGS sequence"/>
</dbReference>
<keyword evidence="2" id="KW-1185">Reference proteome</keyword>
<dbReference type="AlphaFoldDB" id="A0A4C1W885"/>
<reference evidence="1 2" key="1">
    <citation type="journal article" date="2019" name="Commun. Biol.">
        <title>The bagworm genome reveals a unique fibroin gene that provides high tensile strength.</title>
        <authorList>
            <person name="Kono N."/>
            <person name="Nakamura H."/>
            <person name="Ohtoshi R."/>
            <person name="Tomita M."/>
            <person name="Numata K."/>
            <person name="Arakawa K."/>
        </authorList>
    </citation>
    <scope>NUCLEOTIDE SEQUENCE [LARGE SCALE GENOMIC DNA]</scope>
</reference>
<dbReference type="OrthoDB" id="4369127at2759"/>
<protein>
    <submittedName>
        <fullName evidence="1">Uncharacterized protein</fullName>
    </submittedName>
</protein>
<dbReference type="EMBL" id="BGZK01000499">
    <property type="protein sequence ID" value="GBP47271.1"/>
    <property type="molecule type" value="Genomic_DNA"/>
</dbReference>
<evidence type="ECO:0000313" key="1">
    <source>
        <dbReference type="EMBL" id="GBP47271.1"/>
    </source>
</evidence>
<evidence type="ECO:0000313" key="2">
    <source>
        <dbReference type="Proteomes" id="UP000299102"/>
    </source>
</evidence>
<organism evidence="1 2">
    <name type="scientific">Eumeta variegata</name>
    <name type="common">Bagworm moth</name>
    <name type="synonym">Eumeta japonica</name>
    <dbReference type="NCBI Taxonomy" id="151549"/>
    <lineage>
        <taxon>Eukaryota</taxon>
        <taxon>Metazoa</taxon>
        <taxon>Ecdysozoa</taxon>
        <taxon>Arthropoda</taxon>
        <taxon>Hexapoda</taxon>
        <taxon>Insecta</taxon>
        <taxon>Pterygota</taxon>
        <taxon>Neoptera</taxon>
        <taxon>Endopterygota</taxon>
        <taxon>Lepidoptera</taxon>
        <taxon>Glossata</taxon>
        <taxon>Ditrysia</taxon>
        <taxon>Tineoidea</taxon>
        <taxon>Psychidae</taxon>
        <taxon>Oiketicinae</taxon>
        <taxon>Eumeta</taxon>
    </lineage>
</organism>